<sequence length="187" mass="20785">MHPFLDKKKIILHLRKTSITIFFLAIVHWAAPAQSVWAGEQPSSLQSTLLQSVSGIYLTHIPGAFTISAIASQKGLLYRGEISDPKGYVHILSLQGPGNERVIKKKGKSRISFLLSPFQKDQVDGFTFETKTGCFTLVVWQSPPKKLPIIHLNGYTPKITKTPLVFCGHNHSIRLEWQGRLPSAKGS</sequence>
<dbReference type="AlphaFoldDB" id="I0IQV3"/>
<dbReference type="PATRIC" id="fig|1162668.3.peg.2340"/>
<reference evidence="1 2" key="1">
    <citation type="journal article" date="2012" name="J. Bacteriol.">
        <title>Complete Genome Sequence of Leptospirillum ferrooxidans Strain C2-3, Isolated from a Fresh Volcanic Ash Deposit on the Island of Miyake, Japan.</title>
        <authorList>
            <person name="Fujimura R."/>
            <person name="Sato Y."/>
            <person name="Nishizawa T."/>
            <person name="Oshima K."/>
            <person name="Kim S.-W."/>
            <person name="Hattori M."/>
            <person name="Kamijo T."/>
            <person name="Ohta H."/>
        </authorList>
    </citation>
    <scope>NUCLEOTIDE SEQUENCE [LARGE SCALE GENOMIC DNA]</scope>
    <source>
        <strain evidence="1 2">C2-3</strain>
    </source>
</reference>
<reference evidence="2" key="2">
    <citation type="submission" date="2012-03" db="EMBL/GenBank/DDBJ databases">
        <title>The complete genome sequence of the pioneer microbe on fresh volcanic deposit, Leptospirillum ferrooxidans strain C2-3.</title>
        <authorList>
            <person name="Fujimura R."/>
            <person name="Sato Y."/>
            <person name="Nishizawa T."/>
            <person name="Nanba K."/>
            <person name="Oshima K."/>
            <person name="Hattori M."/>
            <person name="Kamijo T."/>
            <person name="Ohta H."/>
        </authorList>
    </citation>
    <scope>NUCLEOTIDE SEQUENCE [LARGE SCALE GENOMIC DNA]</scope>
    <source>
        <strain evidence="2">C2-3</strain>
    </source>
</reference>
<proteinExistence type="predicted"/>
<accession>I0IQV3</accession>
<name>I0IQV3_LEPFC</name>
<dbReference type="STRING" id="1162668.LFE_1976"/>
<organism evidence="1 2">
    <name type="scientific">Leptospirillum ferrooxidans (strain C2-3)</name>
    <dbReference type="NCBI Taxonomy" id="1162668"/>
    <lineage>
        <taxon>Bacteria</taxon>
        <taxon>Pseudomonadati</taxon>
        <taxon>Nitrospirota</taxon>
        <taxon>Nitrospiria</taxon>
        <taxon>Nitrospirales</taxon>
        <taxon>Nitrospiraceae</taxon>
        <taxon>Leptospirillum</taxon>
    </lineage>
</organism>
<dbReference type="RefSeq" id="WP_014450136.1">
    <property type="nucleotide sequence ID" value="NC_017094.1"/>
</dbReference>
<dbReference type="Proteomes" id="UP000007382">
    <property type="component" value="Chromosome"/>
</dbReference>
<dbReference type="HOGENOM" id="CLU_1561036_0_0_0"/>
<evidence type="ECO:0000313" key="1">
    <source>
        <dbReference type="EMBL" id="BAM07652.1"/>
    </source>
</evidence>
<protein>
    <submittedName>
        <fullName evidence="1">Uncharacterized protein</fullName>
    </submittedName>
</protein>
<dbReference type="KEGG" id="lfc:LFE_1976"/>
<gene>
    <name evidence="1" type="ordered locus">LFE_1976</name>
</gene>
<dbReference type="EMBL" id="AP012342">
    <property type="protein sequence ID" value="BAM07652.1"/>
    <property type="molecule type" value="Genomic_DNA"/>
</dbReference>
<evidence type="ECO:0000313" key="2">
    <source>
        <dbReference type="Proteomes" id="UP000007382"/>
    </source>
</evidence>
<keyword evidence="2" id="KW-1185">Reference proteome</keyword>
<dbReference type="OrthoDB" id="9813342at2"/>